<dbReference type="PANTHER" id="PTHR34547">
    <property type="entry name" value="YACP-LIKE NYN DOMAIN PROTEIN"/>
    <property type="match status" value="1"/>
</dbReference>
<proteinExistence type="predicted"/>
<dbReference type="STRING" id="1588748.HMPREF3182_01130"/>
<accession>A0A134CES0</accession>
<dbReference type="AlphaFoldDB" id="A0A134CES0"/>
<dbReference type="Pfam" id="PF05991">
    <property type="entry name" value="NYN_YacP"/>
    <property type="match status" value="1"/>
</dbReference>
<dbReference type="Proteomes" id="UP000070160">
    <property type="component" value="Unassembled WGS sequence"/>
</dbReference>
<evidence type="ECO:0000313" key="1">
    <source>
        <dbReference type="EMBL" id="KXB90706.1"/>
    </source>
</evidence>
<dbReference type="EMBL" id="LSDT01000044">
    <property type="protein sequence ID" value="KXB90706.1"/>
    <property type="molecule type" value="Genomic_DNA"/>
</dbReference>
<organism evidence="1 2">
    <name type="scientific">Megasphaera hutchinsoni</name>
    <dbReference type="NCBI Taxonomy" id="1588748"/>
    <lineage>
        <taxon>Bacteria</taxon>
        <taxon>Bacillati</taxon>
        <taxon>Bacillota</taxon>
        <taxon>Negativicutes</taxon>
        <taxon>Veillonellales</taxon>
        <taxon>Veillonellaceae</taxon>
        <taxon>Megasphaera</taxon>
    </lineage>
</organism>
<dbReference type="RefSeq" id="WP_062485940.1">
    <property type="nucleotide sequence ID" value="NZ_KQ960952.1"/>
</dbReference>
<dbReference type="InterPro" id="IPR010298">
    <property type="entry name" value="YacP-like"/>
</dbReference>
<gene>
    <name evidence="1" type="ORF">HMPREF3182_01130</name>
</gene>
<dbReference type="CDD" id="cd10912">
    <property type="entry name" value="PIN_YacP-like"/>
    <property type="match status" value="1"/>
</dbReference>
<comment type="caution">
    <text evidence="1">The sequence shown here is derived from an EMBL/GenBank/DDBJ whole genome shotgun (WGS) entry which is preliminary data.</text>
</comment>
<dbReference type="PANTHER" id="PTHR34547:SF1">
    <property type="entry name" value="YACP-LIKE NYN DOMAIN PROTEIN"/>
    <property type="match status" value="1"/>
</dbReference>
<evidence type="ECO:0000313" key="2">
    <source>
        <dbReference type="Proteomes" id="UP000070160"/>
    </source>
</evidence>
<evidence type="ECO:0008006" key="3">
    <source>
        <dbReference type="Google" id="ProtNLM"/>
    </source>
</evidence>
<reference evidence="2" key="1">
    <citation type="submission" date="2016-01" db="EMBL/GenBank/DDBJ databases">
        <authorList>
            <person name="Mitreva M."/>
            <person name="Pepin K.H."/>
            <person name="Mihindukulasuriya K.A."/>
            <person name="Fulton R."/>
            <person name="Fronick C."/>
            <person name="O'Laughlin M."/>
            <person name="Miner T."/>
            <person name="Herter B."/>
            <person name="Rosa B.A."/>
            <person name="Cordes M."/>
            <person name="Tomlinson C."/>
            <person name="Wollam A."/>
            <person name="Palsikar V.B."/>
            <person name="Mardis E.R."/>
            <person name="Wilson R.K."/>
        </authorList>
    </citation>
    <scope>NUCLEOTIDE SEQUENCE [LARGE SCALE GENOMIC DNA]</scope>
    <source>
        <strain evidence="2">KA00182</strain>
    </source>
</reference>
<dbReference type="PATRIC" id="fig|1588748.3.peg.1090"/>
<sequence>MKDLLIVDGYNVIHAWPELKKTYSESMEHARDQLIDIISNYGKFKGIKVIIVFDAMYTVADANSYTMGDDCEIIFTAKGETADTYIERLAYIQKDKRRIVYVATSDGFEQQQILSTGAYRLSSRELHGEIKQMKKEMDHYKHTPGSISPIQGSFNELKENVRNKVVLDKLEKLRRQK</sequence>
<name>A0A134CES0_9FIRM</name>
<protein>
    <recommendedName>
        <fullName evidence="3">Tetracycline resistance protein</fullName>
    </recommendedName>
</protein>
<keyword evidence="2" id="KW-1185">Reference proteome</keyword>